<dbReference type="Proteomes" id="UP000316225">
    <property type="component" value="Unassembled WGS sequence"/>
</dbReference>
<dbReference type="Pfam" id="PF01220">
    <property type="entry name" value="DHquinase_II"/>
    <property type="match status" value="1"/>
</dbReference>
<comment type="function">
    <text evidence="8">Catalyzes a trans-dehydration via an enolate intermediate.</text>
</comment>
<comment type="caution">
    <text evidence="11">The sequence shown here is derived from an EMBL/GenBank/DDBJ whole genome shotgun (WGS) entry which is preliminary data.</text>
</comment>
<dbReference type="GO" id="GO:0009423">
    <property type="term" value="P:chorismate biosynthetic process"/>
    <property type="evidence" value="ECO:0007669"/>
    <property type="project" value="UniProtKB-UniRule"/>
</dbReference>
<comment type="subunit">
    <text evidence="4 8">Homododecamer.</text>
</comment>
<feature type="binding site" evidence="8">
    <location>
        <begin position="100"/>
        <end position="101"/>
    </location>
    <ligand>
        <name>substrate</name>
    </ligand>
</feature>
<comment type="caution">
    <text evidence="8">Lacks conserved residue(s) required for the propagation of feature annotation.</text>
</comment>
<dbReference type="GO" id="GO:0009073">
    <property type="term" value="P:aromatic amino acid family biosynthetic process"/>
    <property type="evidence" value="ECO:0007669"/>
    <property type="project" value="UniProtKB-KW"/>
</dbReference>
<dbReference type="NCBIfam" id="NF003807">
    <property type="entry name" value="PRK05395.1-4"/>
    <property type="match status" value="1"/>
</dbReference>
<dbReference type="NCBIfam" id="NF003805">
    <property type="entry name" value="PRK05395.1-2"/>
    <property type="match status" value="1"/>
</dbReference>
<evidence type="ECO:0000256" key="7">
    <source>
        <dbReference type="ARBA" id="ARBA00023239"/>
    </source>
</evidence>
<evidence type="ECO:0000256" key="2">
    <source>
        <dbReference type="ARBA" id="ARBA00004902"/>
    </source>
</evidence>
<evidence type="ECO:0000313" key="11">
    <source>
        <dbReference type="EMBL" id="TWI30956.1"/>
    </source>
</evidence>
<dbReference type="HAMAP" id="MF_00169">
    <property type="entry name" value="AroQ"/>
    <property type="match status" value="1"/>
</dbReference>
<dbReference type="CDD" id="cd00466">
    <property type="entry name" value="DHQase_II"/>
    <property type="match status" value="1"/>
</dbReference>
<feature type="binding site" evidence="8">
    <location>
        <position position="110"/>
    </location>
    <ligand>
        <name>substrate</name>
    </ligand>
</feature>
<dbReference type="GO" id="GO:0008652">
    <property type="term" value="P:amino acid biosynthetic process"/>
    <property type="evidence" value="ECO:0007669"/>
    <property type="project" value="UniProtKB-KW"/>
</dbReference>
<keyword evidence="12" id="KW-1185">Reference proteome</keyword>
<evidence type="ECO:0000256" key="9">
    <source>
        <dbReference type="PIRSR" id="PIRSR001399-1"/>
    </source>
</evidence>
<dbReference type="PIRSF" id="PIRSF001399">
    <property type="entry name" value="DHquinase_II"/>
    <property type="match status" value="1"/>
</dbReference>
<protein>
    <recommendedName>
        <fullName evidence="5 8">3-dehydroquinate dehydratase</fullName>
        <shortName evidence="8">3-dehydroquinase</shortName>
        <ecNumber evidence="5 8">4.2.1.10</ecNumber>
    </recommendedName>
    <alternativeName>
        <fullName evidence="8">Type II DHQase</fullName>
    </alternativeName>
</protein>
<dbReference type="AlphaFoldDB" id="A0A562NFP6"/>
<dbReference type="PANTHER" id="PTHR21272:SF3">
    <property type="entry name" value="CATABOLIC 3-DEHYDROQUINASE"/>
    <property type="match status" value="1"/>
</dbReference>
<name>A0A562NFP6_9RHOB</name>
<evidence type="ECO:0000256" key="1">
    <source>
        <dbReference type="ARBA" id="ARBA00001864"/>
    </source>
</evidence>
<sequence>MPDILLINGPNLGRLGQRKPEIYGSVTLAEIERCVQSSAAGVGLSVDCFQSDVEGEIIRYLNGRRDAQGLILNPGALMMSGWCLRDCLEDCAAIKIEVHISNIFAREQFRTQSVLAGVMNGMIAGLGARSYQLALTAIRDMLPEGRGLAG</sequence>
<dbReference type="SUPFAM" id="SSF52304">
    <property type="entry name" value="Type II 3-dehydroquinate dehydratase"/>
    <property type="match status" value="1"/>
</dbReference>
<evidence type="ECO:0000256" key="4">
    <source>
        <dbReference type="ARBA" id="ARBA00011193"/>
    </source>
</evidence>
<keyword evidence="8" id="KW-0028">Amino-acid biosynthesis</keyword>
<evidence type="ECO:0000256" key="6">
    <source>
        <dbReference type="ARBA" id="ARBA00023141"/>
    </source>
</evidence>
<reference evidence="11 12" key="1">
    <citation type="journal article" date="2015" name="Stand. Genomic Sci.">
        <title>Genomic Encyclopedia of Bacterial and Archaeal Type Strains, Phase III: the genomes of soil and plant-associated and newly described type strains.</title>
        <authorList>
            <person name="Whitman W.B."/>
            <person name="Woyke T."/>
            <person name="Klenk H.P."/>
            <person name="Zhou Y."/>
            <person name="Lilburn T.G."/>
            <person name="Beck B.J."/>
            <person name="De Vos P."/>
            <person name="Vandamme P."/>
            <person name="Eisen J.A."/>
            <person name="Garrity G."/>
            <person name="Hugenholtz P."/>
            <person name="Kyrpides N.C."/>
        </authorList>
    </citation>
    <scope>NUCLEOTIDE SEQUENCE [LARGE SCALE GENOMIC DNA]</scope>
    <source>
        <strain evidence="11 12">CGMCC 1.5364</strain>
    </source>
</reference>
<comment type="similarity">
    <text evidence="3 8">Belongs to the type-II 3-dehydroquinase family.</text>
</comment>
<evidence type="ECO:0000256" key="3">
    <source>
        <dbReference type="ARBA" id="ARBA00011037"/>
    </source>
</evidence>
<proteinExistence type="inferred from homology"/>
<dbReference type="Gene3D" id="3.40.50.9100">
    <property type="entry name" value="Dehydroquinase, class II"/>
    <property type="match status" value="1"/>
</dbReference>
<evidence type="ECO:0000256" key="8">
    <source>
        <dbReference type="HAMAP-Rule" id="MF_00169"/>
    </source>
</evidence>
<dbReference type="EC" id="4.2.1.10" evidence="5 8"/>
<feature type="binding site" evidence="8">
    <location>
        <position position="73"/>
    </location>
    <ligand>
        <name>substrate</name>
    </ligand>
</feature>
<feature type="site" description="Transition state stabilizer" evidence="8 10">
    <location>
        <position position="18"/>
    </location>
</feature>
<feature type="active site" description="Proton acceptor" evidence="8 9">
    <location>
        <position position="23"/>
    </location>
</feature>
<organism evidence="11 12">
    <name type="scientific">Paracoccus sulfuroxidans</name>
    <dbReference type="NCBI Taxonomy" id="384678"/>
    <lineage>
        <taxon>Bacteria</taxon>
        <taxon>Pseudomonadati</taxon>
        <taxon>Pseudomonadota</taxon>
        <taxon>Alphaproteobacteria</taxon>
        <taxon>Rhodobacterales</taxon>
        <taxon>Paracoccaceae</taxon>
        <taxon>Paracoccus</taxon>
    </lineage>
</organism>
<dbReference type="InterPro" id="IPR036441">
    <property type="entry name" value="DHquinase_II_sf"/>
</dbReference>
<accession>A0A562NFP6</accession>
<evidence type="ECO:0000313" key="12">
    <source>
        <dbReference type="Proteomes" id="UP000316225"/>
    </source>
</evidence>
<keyword evidence="7 8" id="KW-0456">Lyase</keyword>
<dbReference type="GO" id="GO:0019631">
    <property type="term" value="P:quinate catabolic process"/>
    <property type="evidence" value="ECO:0007669"/>
    <property type="project" value="TreeGrafter"/>
</dbReference>
<dbReference type="InterPro" id="IPR001874">
    <property type="entry name" value="DHquinase_II"/>
</dbReference>
<comment type="pathway">
    <text evidence="2 8">Metabolic intermediate biosynthesis; chorismate biosynthesis; chorismate from D-erythrose 4-phosphate and phosphoenolpyruvate: step 3/7.</text>
</comment>
<dbReference type="EMBL" id="VLKU01000011">
    <property type="protein sequence ID" value="TWI30956.1"/>
    <property type="molecule type" value="Genomic_DNA"/>
</dbReference>
<feature type="binding site" evidence="8">
    <location>
        <position position="86"/>
    </location>
    <ligand>
        <name>substrate</name>
    </ligand>
</feature>
<dbReference type="PANTHER" id="PTHR21272">
    <property type="entry name" value="CATABOLIC 3-DEHYDROQUINASE"/>
    <property type="match status" value="1"/>
</dbReference>
<dbReference type="OrthoDB" id="9790793at2"/>
<dbReference type="GO" id="GO:0003855">
    <property type="term" value="F:3-dehydroquinate dehydratase activity"/>
    <property type="evidence" value="ECO:0007669"/>
    <property type="project" value="UniProtKB-UniRule"/>
</dbReference>
<keyword evidence="6 8" id="KW-0057">Aromatic amino acid biosynthesis</keyword>
<feature type="active site" description="Proton donor" evidence="8 9">
    <location>
        <position position="99"/>
    </location>
</feature>
<gene>
    <name evidence="8" type="primary">aroQ</name>
    <name evidence="11" type="ORF">IQ24_03180</name>
</gene>
<dbReference type="RefSeq" id="WP_145399267.1">
    <property type="nucleotide sequence ID" value="NZ_VLKU01000011.1"/>
</dbReference>
<evidence type="ECO:0000256" key="10">
    <source>
        <dbReference type="PIRSR" id="PIRSR001399-3"/>
    </source>
</evidence>
<evidence type="ECO:0000256" key="5">
    <source>
        <dbReference type="ARBA" id="ARBA00012060"/>
    </source>
</evidence>
<dbReference type="UniPathway" id="UPA00053">
    <property type="reaction ID" value="UER00086"/>
</dbReference>
<comment type="catalytic activity">
    <reaction evidence="1 8">
        <text>3-dehydroquinate = 3-dehydroshikimate + H2O</text>
        <dbReference type="Rhea" id="RHEA:21096"/>
        <dbReference type="ChEBI" id="CHEBI:15377"/>
        <dbReference type="ChEBI" id="CHEBI:16630"/>
        <dbReference type="ChEBI" id="CHEBI:32364"/>
        <dbReference type="EC" id="4.2.1.10"/>
    </reaction>
</comment>